<feature type="compositionally biased region" description="Basic and acidic residues" evidence="1">
    <location>
        <begin position="110"/>
        <end position="122"/>
    </location>
</feature>
<feature type="region of interest" description="Disordered" evidence="1">
    <location>
        <begin position="110"/>
        <end position="141"/>
    </location>
</feature>
<protein>
    <submittedName>
        <fullName evidence="2">Uncharacterized protein</fullName>
    </submittedName>
</protein>
<organism evidence="2 3">
    <name type="scientific">Fusarium redolens</name>
    <dbReference type="NCBI Taxonomy" id="48865"/>
    <lineage>
        <taxon>Eukaryota</taxon>
        <taxon>Fungi</taxon>
        <taxon>Dikarya</taxon>
        <taxon>Ascomycota</taxon>
        <taxon>Pezizomycotina</taxon>
        <taxon>Sordariomycetes</taxon>
        <taxon>Hypocreomycetidae</taxon>
        <taxon>Hypocreales</taxon>
        <taxon>Nectriaceae</taxon>
        <taxon>Fusarium</taxon>
        <taxon>Fusarium redolens species complex</taxon>
    </lineage>
</organism>
<dbReference type="OrthoDB" id="5103804at2759"/>
<evidence type="ECO:0000256" key="1">
    <source>
        <dbReference type="SAM" id="MobiDB-lite"/>
    </source>
</evidence>
<dbReference type="AlphaFoldDB" id="A0A9P9GRG3"/>
<reference evidence="2" key="1">
    <citation type="journal article" date="2021" name="Nat. Commun.">
        <title>Genetic determinants of endophytism in the Arabidopsis root mycobiome.</title>
        <authorList>
            <person name="Mesny F."/>
            <person name="Miyauchi S."/>
            <person name="Thiergart T."/>
            <person name="Pickel B."/>
            <person name="Atanasova L."/>
            <person name="Karlsson M."/>
            <person name="Huettel B."/>
            <person name="Barry K.W."/>
            <person name="Haridas S."/>
            <person name="Chen C."/>
            <person name="Bauer D."/>
            <person name="Andreopoulos W."/>
            <person name="Pangilinan J."/>
            <person name="LaButti K."/>
            <person name="Riley R."/>
            <person name="Lipzen A."/>
            <person name="Clum A."/>
            <person name="Drula E."/>
            <person name="Henrissat B."/>
            <person name="Kohler A."/>
            <person name="Grigoriev I.V."/>
            <person name="Martin F.M."/>
            <person name="Hacquard S."/>
        </authorList>
    </citation>
    <scope>NUCLEOTIDE SEQUENCE</scope>
    <source>
        <strain evidence="2">MPI-CAGE-AT-0023</strain>
    </source>
</reference>
<accession>A0A9P9GRG3</accession>
<evidence type="ECO:0000313" key="3">
    <source>
        <dbReference type="Proteomes" id="UP000720189"/>
    </source>
</evidence>
<dbReference type="GeneID" id="70229695"/>
<sequence length="141" mass="16210">MDKRDYLLDLQPGKLQLRSPSTSRRAWPGPIFSMQKASYSRASSFRLKKQVWRLKGQGGPHWPVSPDMFESNDYLRFDLEHPRQAVFVTTKYNSCEKMEEGVDEVAAEMKETPGSWGHKESLTMDMSEPPFQLLPNSSTPE</sequence>
<evidence type="ECO:0000313" key="2">
    <source>
        <dbReference type="EMBL" id="KAH7244338.1"/>
    </source>
</evidence>
<keyword evidence="3" id="KW-1185">Reference proteome</keyword>
<dbReference type="RefSeq" id="XP_046047561.1">
    <property type="nucleotide sequence ID" value="XM_046199741.1"/>
</dbReference>
<proteinExistence type="predicted"/>
<dbReference type="EMBL" id="JAGMUX010000011">
    <property type="protein sequence ID" value="KAH7244338.1"/>
    <property type="molecule type" value="Genomic_DNA"/>
</dbReference>
<dbReference type="Proteomes" id="UP000720189">
    <property type="component" value="Unassembled WGS sequence"/>
</dbReference>
<gene>
    <name evidence="2" type="ORF">BKA55DRAFT_692145</name>
</gene>
<name>A0A9P9GRG3_FUSRE</name>
<comment type="caution">
    <text evidence="2">The sequence shown here is derived from an EMBL/GenBank/DDBJ whole genome shotgun (WGS) entry which is preliminary data.</text>
</comment>